<dbReference type="PANTHER" id="PTHR11070">
    <property type="entry name" value="UVRD / RECB / PCRA DNA HELICASE FAMILY MEMBER"/>
    <property type="match status" value="1"/>
</dbReference>
<dbReference type="InterPro" id="IPR000212">
    <property type="entry name" value="DNA_helicase_UvrD/REP"/>
</dbReference>
<keyword evidence="20" id="KW-1185">Reference proteome</keyword>
<dbReference type="AlphaFoldDB" id="A0A5M6HX53"/>
<dbReference type="PANTHER" id="PTHR11070:SF2">
    <property type="entry name" value="ATP-DEPENDENT DNA HELICASE SRS2"/>
    <property type="match status" value="1"/>
</dbReference>
<comment type="catalytic activity">
    <reaction evidence="11">
        <text>Couples ATP hydrolysis with the unwinding of duplex DNA by translocating in the 3'-5' direction.</text>
        <dbReference type="EC" id="5.6.2.4"/>
    </reaction>
</comment>
<keyword evidence="8" id="KW-0238">DNA-binding</keyword>
<evidence type="ECO:0000256" key="3">
    <source>
        <dbReference type="ARBA" id="ARBA00022763"/>
    </source>
</evidence>
<accession>A0A5M6HX53</accession>
<dbReference type="GO" id="GO:0000725">
    <property type="term" value="P:recombinational repair"/>
    <property type="evidence" value="ECO:0007669"/>
    <property type="project" value="TreeGrafter"/>
</dbReference>
<evidence type="ECO:0000256" key="6">
    <source>
        <dbReference type="ARBA" id="ARBA00022839"/>
    </source>
</evidence>
<name>A0A5M6HX53_9HYPH</name>
<dbReference type="Gene3D" id="3.40.50.300">
    <property type="entry name" value="P-loop containing nucleotide triphosphate hydrolases"/>
    <property type="match status" value="3"/>
</dbReference>
<evidence type="ECO:0000256" key="12">
    <source>
        <dbReference type="ARBA" id="ARBA00034808"/>
    </source>
</evidence>
<dbReference type="InterPro" id="IPR027417">
    <property type="entry name" value="P-loop_NTPase"/>
</dbReference>
<dbReference type="InterPro" id="IPR011604">
    <property type="entry name" value="PDDEXK-like_dom_sf"/>
</dbReference>
<dbReference type="Gene3D" id="3.90.320.10">
    <property type="match status" value="1"/>
</dbReference>
<evidence type="ECO:0000256" key="14">
    <source>
        <dbReference type="ARBA" id="ARBA00048988"/>
    </source>
</evidence>
<keyword evidence="10" id="KW-0413">Isomerase</keyword>
<keyword evidence="6" id="KW-0269">Exonuclease</keyword>
<keyword evidence="3" id="KW-0227">DNA damage</keyword>
<evidence type="ECO:0000256" key="7">
    <source>
        <dbReference type="ARBA" id="ARBA00022840"/>
    </source>
</evidence>
<dbReference type="GO" id="GO:0003677">
    <property type="term" value="F:DNA binding"/>
    <property type="evidence" value="ECO:0007669"/>
    <property type="project" value="UniProtKB-KW"/>
</dbReference>
<feature type="domain" description="UvrD-like helicase C-terminal" evidence="18">
    <location>
        <begin position="534"/>
        <end position="805"/>
    </location>
</feature>
<keyword evidence="1" id="KW-0540">Nuclease</keyword>
<dbReference type="PROSITE" id="PS51198">
    <property type="entry name" value="UVRD_HELICASE_ATP_BIND"/>
    <property type="match status" value="1"/>
</dbReference>
<evidence type="ECO:0000256" key="10">
    <source>
        <dbReference type="ARBA" id="ARBA00023235"/>
    </source>
</evidence>
<evidence type="ECO:0000256" key="13">
    <source>
        <dbReference type="ARBA" id="ARBA00034923"/>
    </source>
</evidence>
<keyword evidence="5 15" id="KW-0347">Helicase</keyword>
<evidence type="ECO:0000256" key="1">
    <source>
        <dbReference type="ARBA" id="ARBA00022722"/>
    </source>
</evidence>
<protein>
    <recommendedName>
        <fullName evidence="12">DNA 3'-5' helicase</fullName>
        <ecNumber evidence="12">5.6.2.4</ecNumber>
    </recommendedName>
    <alternativeName>
        <fullName evidence="13">DNA 3'-5' helicase II</fullName>
    </alternativeName>
</protein>
<proteinExistence type="predicted"/>
<keyword evidence="9" id="KW-0234">DNA repair</keyword>
<keyword evidence="7 15" id="KW-0067">ATP-binding</keyword>
<dbReference type="SUPFAM" id="SSF52540">
    <property type="entry name" value="P-loop containing nucleoside triphosphate hydrolases"/>
    <property type="match status" value="1"/>
</dbReference>
<evidence type="ECO:0000256" key="16">
    <source>
        <dbReference type="SAM" id="MobiDB-lite"/>
    </source>
</evidence>
<dbReference type="InterPro" id="IPR014016">
    <property type="entry name" value="UvrD-like_ATP-bd"/>
</dbReference>
<dbReference type="InterPro" id="IPR014017">
    <property type="entry name" value="DNA_helicase_UvrD-like_C"/>
</dbReference>
<dbReference type="Pfam" id="PF00580">
    <property type="entry name" value="UvrD-helicase"/>
    <property type="match status" value="1"/>
</dbReference>
<dbReference type="Pfam" id="PF13361">
    <property type="entry name" value="UvrD_C"/>
    <property type="match status" value="1"/>
</dbReference>
<dbReference type="InterPro" id="IPR014151">
    <property type="entry name" value="DNA_helicase_AddA"/>
</dbReference>
<sequence length="1158" mass="121496">MVGDRRWRHRGGRGVSGFVIPDKTRLDQTAASDPARSAWVDANAGSGKTHVLARRVVRLLLRGVPPGRLLCLTYTKAAAANMANRVLKDLAKFATAPDAELDRLIVETDGGVPDAGRRARARRLFAEALETPGGLKVQTIHAFCDRVLHQFPFEAGVPAGFSVLDERQADELLAEARARVMVEAAADIDGELGRALESAIAAASDDGLKAALDEAVKSRHAIAEWLASAGGIKGAVAEIAAALGLQPGESVAAIEAAMLASPRIARGDWPALAALFTAGGVKDQQLAGYLDAAAAAENGEAALASYLRVFLTDKDEPRSDKVFPSKRIRDGHPAFAQALTAERDRLVALLDRRRAAVASERSAALLVLAAAVIARYEAAKARRALLDFEDMVTRTRDLLHTVGASWVLYKLDRGIDHVLVDEAQDTSAAQWAIIEALAAEFFAGKGASERPRTVFAVGDAKQSIYGFQGAAPAMFGAMQRHFTRAAGEGGLTAVRLDVSFRSAQPVLDAVDTVFANAAARAGLSIADDAALVHQSVRAGVPGVVELWPLLEPDTAAEAGEAWDLPLDAATEASPQVRLARNIAASVAAWTGGARRKADGTPIRPGDVLILVRRRGVLFEAVLKALKDRGLPVAGADRLVLIEHIAVMDLMALGDALLTAHDDLALACVLKSPLFGFTDDELVPLANPRSGTLAAALDDSADLKARAAAARLARWRLEARALRPFDFYARVLGRDGGRRAMLARLGPEAADPLDEFLALALGDEAVGVPALAGFLARVRAAGAEIKRDMEVASAAVRVMTVHGAKGLEAPVVILADTVARPEGAKDPRLLPLARPGGLEGAPEGAPRPLVWVPVKAGEPAAAAAARAAMRAEAADEYRRLLYVALTRAADVLVVAGARGKAKQPEGCWHDLVKAALEDAATREPADGWDGTVWRWSRWPQPEAAAAGEAAAPAPPARPDWLDRPAPGPLARPGRLSPSRRGPPQDEAAVARGLLVHRLLEVLPDIDPAGRPAAAAAIASRAGLDEAAAPLADTLALIADPRLARLFGPGSRAEVPIAGTVDVAGMAETVSGRIDRLWIGEDAILFADFKTGATVPESAEAVAPAHLRQLALYRALLAELFPGRPVTGWLVFTGGPAVVPVPDALLEAALARLGIAPGSP</sequence>
<evidence type="ECO:0000256" key="8">
    <source>
        <dbReference type="ARBA" id="ARBA00023125"/>
    </source>
</evidence>
<dbReference type="OrthoDB" id="9810135at2"/>
<dbReference type="EMBL" id="VWPL01000016">
    <property type="protein sequence ID" value="KAA5600456.1"/>
    <property type="molecule type" value="Genomic_DNA"/>
</dbReference>
<organism evidence="19 20">
    <name type="scientific">Blastochloris sulfoviridis</name>
    <dbReference type="NCBI Taxonomy" id="50712"/>
    <lineage>
        <taxon>Bacteria</taxon>
        <taxon>Pseudomonadati</taxon>
        <taxon>Pseudomonadota</taxon>
        <taxon>Alphaproteobacteria</taxon>
        <taxon>Hyphomicrobiales</taxon>
        <taxon>Blastochloridaceae</taxon>
        <taxon>Blastochloris</taxon>
    </lineage>
</organism>
<dbReference type="GO" id="GO:0005524">
    <property type="term" value="F:ATP binding"/>
    <property type="evidence" value="ECO:0007669"/>
    <property type="project" value="UniProtKB-UniRule"/>
</dbReference>
<feature type="domain" description="UvrD-like helicase ATP-binding" evidence="17">
    <location>
        <begin position="21"/>
        <end position="503"/>
    </location>
</feature>
<dbReference type="GO" id="GO:0005829">
    <property type="term" value="C:cytosol"/>
    <property type="evidence" value="ECO:0007669"/>
    <property type="project" value="TreeGrafter"/>
</dbReference>
<evidence type="ECO:0000256" key="11">
    <source>
        <dbReference type="ARBA" id="ARBA00034617"/>
    </source>
</evidence>
<evidence type="ECO:0000259" key="17">
    <source>
        <dbReference type="PROSITE" id="PS51198"/>
    </source>
</evidence>
<dbReference type="GO" id="GO:0004527">
    <property type="term" value="F:exonuclease activity"/>
    <property type="evidence" value="ECO:0007669"/>
    <property type="project" value="UniProtKB-KW"/>
</dbReference>
<gene>
    <name evidence="19" type="primary">addA</name>
    <name evidence="19" type="ORF">F1193_10490</name>
</gene>
<comment type="caution">
    <text evidence="19">The sequence shown here is derived from an EMBL/GenBank/DDBJ whole genome shotgun (WGS) entry which is preliminary data.</text>
</comment>
<feature type="region of interest" description="Disordered" evidence="16">
    <location>
        <begin position="942"/>
        <end position="984"/>
    </location>
</feature>
<evidence type="ECO:0000256" key="4">
    <source>
        <dbReference type="ARBA" id="ARBA00022801"/>
    </source>
</evidence>
<keyword evidence="2 15" id="KW-0547">Nucleotide-binding</keyword>
<evidence type="ECO:0000259" key="18">
    <source>
        <dbReference type="PROSITE" id="PS51217"/>
    </source>
</evidence>
<evidence type="ECO:0000256" key="2">
    <source>
        <dbReference type="ARBA" id="ARBA00022741"/>
    </source>
</evidence>
<dbReference type="Gene3D" id="3.30.160.800">
    <property type="match status" value="1"/>
</dbReference>
<dbReference type="InterPro" id="IPR038726">
    <property type="entry name" value="PDDEXK_AddAB-type"/>
</dbReference>
<keyword evidence="4 15" id="KW-0378">Hydrolase</keyword>
<dbReference type="GO" id="GO:0033202">
    <property type="term" value="C:DNA helicase complex"/>
    <property type="evidence" value="ECO:0007669"/>
    <property type="project" value="TreeGrafter"/>
</dbReference>
<evidence type="ECO:0000313" key="20">
    <source>
        <dbReference type="Proteomes" id="UP000323886"/>
    </source>
</evidence>
<dbReference type="PROSITE" id="PS51217">
    <property type="entry name" value="UVRD_HELICASE_CTER"/>
    <property type="match status" value="1"/>
</dbReference>
<dbReference type="NCBIfam" id="TIGR02784">
    <property type="entry name" value="addA_alphas"/>
    <property type="match status" value="1"/>
</dbReference>
<dbReference type="Proteomes" id="UP000323886">
    <property type="component" value="Unassembled WGS sequence"/>
</dbReference>
<feature type="compositionally biased region" description="Low complexity" evidence="16">
    <location>
        <begin position="967"/>
        <end position="980"/>
    </location>
</feature>
<comment type="catalytic activity">
    <reaction evidence="14">
        <text>ATP + H2O = ADP + phosphate + H(+)</text>
        <dbReference type="Rhea" id="RHEA:13065"/>
        <dbReference type="ChEBI" id="CHEBI:15377"/>
        <dbReference type="ChEBI" id="CHEBI:15378"/>
        <dbReference type="ChEBI" id="CHEBI:30616"/>
        <dbReference type="ChEBI" id="CHEBI:43474"/>
        <dbReference type="ChEBI" id="CHEBI:456216"/>
        <dbReference type="EC" id="5.6.2.4"/>
    </reaction>
</comment>
<dbReference type="GO" id="GO:0043138">
    <property type="term" value="F:3'-5' DNA helicase activity"/>
    <property type="evidence" value="ECO:0007669"/>
    <property type="project" value="UniProtKB-EC"/>
</dbReference>
<dbReference type="Gene3D" id="1.10.486.10">
    <property type="entry name" value="PCRA, domain 4"/>
    <property type="match status" value="1"/>
</dbReference>
<reference evidence="19 20" key="1">
    <citation type="submission" date="2019-09" db="EMBL/GenBank/DDBJ databases">
        <title>Draft Whole-Genome sequence of Blastochloris sulfoviridis DSM 729.</title>
        <authorList>
            <person name="Meyer T.E."/>
            <person name="Kyndt J.A."/>
        </authorList>
    </citation>
    <scope>NUCLEOTIDE SEQUENCE [LARGE SCALE GENOMIC DNA]</scope>
    <source>
        <strain evidence="19 20">DSM 729</strain>
    </source>
</reference>
<evidence type="ECO:0000256" key="5">
    <source>
        <dbReference type="ARBA" id="ARBA00022806"/>
    </source>
</evidence>
<dbReference type="Pfam" id="PF12705">
    <property type="entry name" value="PDDEXK_1"/>
    <property type="match status" value="1"/>
</dbReference>
<feature type="binding site" evidence="15">
    <location>
        <begin position="42"/>
        <end position="49"/>
    </location>
    <ligand>
        <name>ATP</name>
        <dbReference type="ChEBI" id="CHEBI:30616"/>
    </ligand>
</feature>
<dbReference type="EC" id="5.6.2.4" evidence="12"/>
<evidence type="ECO:0000256" key="15">
    <source>
        <dbReference type="PROSITE-ProRule" id="PRU00560"/>
    </source>
</evidence>
<evidence type="ECO:0000313" key="19">
    <source>
        <dbReference type="EMBL" id="KAA5600456.1"/>
    </source>
</evidence>
<evidence type="ECO:0000256" key="9">
    <source>
        <dbReference type="ARBA" id="ARBA00023204"/>
    </source>
</evidence>